<dbReference type="SMART" id="SM00345">
    <property type="entry name" value="HTH_GNTR"/>
    <property type="match status" value="1"/>
</dbReference>
<dbReference type="InterPro" id="IPR036390">
    <property type="entry name" value="WH_DNA-bd_sf"/>
</dbReference>
<evidence type="ECO:0000313" key="5">
    <source>
        <dbReference type="EMBL" id="EAU41298.1"/>
    </source>
</evidence>
<organism evidence="5 6">
    <name type="scientific">Fulvimarina pelagi HTCC2506</name>
    <dbReference type="NCBI Taxonomy" id="314231"/>
    <lineage>
        <taxon>Bacteria</taxon>
        <taxon>Pseudomonadati</taxon>
        <taxon>Pseudomonadota</taxon>
        <taxon>Alphaproteobacteria</taxon>
        <taxon>Hyphomicrobiales</taxon>
        <taxon>Aurantimonadaceae</taxon>
        <taxon>Fulvimarina</taxon>
    </lineage>
</organism>
<dbReference type="Proteomes" id="UP000004310">
    <property type="component" value="Unassembled WGS sequence"/>
</dbReference>
<dbReference type="PANTHER" id="PTHR43537:SF53">
    <property type="entry name" value="HTH-TYPE TRANSCRIPTIONAL REPRESSOR NANR"/>
    <property type="match status" value="1"/>
</dbReference>
<dbReference type="RefSeq" id="WP_007065347.1">
    <property type="nucleotide sequence ID" value="NZ_DS022272.1"/>
</dbReference>
<keyword evidence="6" id="KW-1185">Reference proteome</keyword>
<evidence type="ECO:0000256" key="3">
    <source>
        <dbReference type="ARBA" id="ARBA00023163"/>
    </source>
</evidence>
<keyword evidence="1" id="KW-0805">Transcription regulation</keyword>
<comment type="caution">
    <text evidence="5">The sequence shown here is derived from an EMBL/GenBank/DDBJ whole genome shotgun (WGS) entry which is preliminary data.</text>
</comment>
<dbReference type="Pfam" id="PF00392">
    <property type="entry name" value="GntR"/>
    <property type="match status" value="1"/>
</dbReference>
<dbReference type="eggNOG" id="COG1802">
    <property type="taxonomic scope" value="Bacteria"/>
</dbReference>
<gene>
    <name evidence="5" type="ORF">FP2506_00985</name>
</gene>
<dbReference type="InterPro" id="IPR011711">
    <property type="entry name" value="GntR_C"/>
</dbReference>
<dbReference type="Gene3D" id="1.20.120.530">
    <property type="entry name" value="GntR ligand-binding domain-like"/>
    <property type="match status" value="1"/>
</dbReference>
<dbReference type="PRINTS" id="PR00035">
    <property type="entry name" value="HTHGNTR"/>
</dbReference>
<dbReference type="STRING" id="217511.GCA_001463845_02135"/>
<dbReference type="AlphaFoldDB" id="Q0G2A0"/>
<accession>Q0G2A0</accession>
<dbReference type="HOGENOM" id="CLU_017584_5_1_5"/>
<name>Q0G2A0_9HYPH</name>
<dbReference type="SMART" id="SM00895">
    <property type="entry name" value="FCD"/>
    <property type="match status" value="1"/>
</dbReference>
<evidence type="ECO:0000313" key="6">
    <source>
        <dbReference type="Proteomes" id="UP000004310"/>
    </source>
</evidence>
<sequence>MERKRGSGSKHVYDILRNEILELALPPGSPIDEVRLAQRFDVSRTPVREALVKLAADGLVENLPNRASMVSAIDTLNLRSFFDALVLMYRVTTRLAAQHHGPEDLTAIRERQAEFRRAVERQDALAMIATNQAFHIAIAEAAQNGYFLSLFSRLLDDGRRILRVYFGSYEDRLPQRFVDEHEAMIAAIEAGDLEEADRLGRAHAEQIVDQIQNLMTLRSDLAIDL</sequence>
<dbReference type="PANTHER" id="PTHR43537">
    <property type="entry name" value="TRANSCRIPTIONAL REGULATOR, GNTR FAMILY"/>
    <property type="match status" value="1"/>
</dbReference>
<dbReference type="InterPro" id="IPR036388">
    <property type="entry name" value="WH-like_DNA-bd_sf"/>
</dbReference>
<dbReference type="InterPro" id="IPR000524">
    <property type="entry name" value="Tscrpt_reg_HTH_GntR"/>
</dbReference>
<evidence type="ECO:0000256" key="2">
    <source>
        <dbReference type="ARBA" id="ARBA00023125"/>
    </source>
</evidence>
<dbReference type="GO" id="GO:0003677">
    <property type="term" value="F:DNA binding"/>
    <property type="evidence" value="ECO:0007669"/>
    <property type="project" value="UniProtKB-KW"/>
</dbReference>
<dbReference type="EMBL" id="AATP01000003">
    <property type="protein sequence ID" value="EAU41298.1"/>
    <property type="molecule type" value="Genomic_DNA"/>
</dbReference>
<proteinExistence type="predicted"/>
<dbReference type="InterPro" id="IPR008920">
    <property type="entry name" value="TF_FadR/GntR_C"/>
</dbReference>
<dbReference type="SUPFAM" id="SSF46785">
    <property type="entry name" value="Winged helix' DNA-binding domain"/>
    <property type="match status" value="1"/>
</dbReference>
<dbReference type="SUPFAM" id="SSF48008">
    <property type="entry name" value="GntR ligand-binding domain-like"/>
    <property type="match status" value="1"/>
</dbReference>
<dbReference type="PROSITE" id="PS50949">
    <property type="entry name" value="HTH_GNTR"/>
    <property type="match status" value="1"/>
</dbReference>
<evidence type="ECO:0000259" key="4">
    <source>
        <dbReference type="PROSITE" id="PS50949"/>
    </source>
</evidence>
<protein>
    <submittedName>
        <fullName evidence="5">Putative transcriptional regulator protein</fullName>
    </submittedName>
</protein>
<dbReference type="CDD" id="cd07377">
    <property type="entry name" value="WHTH_GntR"/>
    <property type="match status" value="1"/>
</dbReference>
<dbReference type="Pfam" id="PF07729">
    <property type="entry name" value="FCD"/>
    <property type="match status" value="1"/>
</dbReference>
<keyword evidence="3" id="KW-0804">Transcription</keyword>
<reference evidence="5 6" key="1">
    <citation type="journal article" date="2010" name="J. Bacteriol.">
        <title>Genome sequence of Fulvimarina pelagi HTCC2506T, a Mn(II)-oxidizing alphaproteobacterium possessing an aerobic anoxygenic photosynthetic gene cluster and Xanthorhodopsin.</title>
        <authorList>
            <person name="Kang I."/>
            <person name="Oh H.M."/>
            <person name="Lim S.I."/>
            <person name="Ferriera S."/>
            <person name="Giovannoni S.J."/>
            <person name="Cho J.C."/>
        </authorList>
    </citation>
    <scope>NUCLEOTIDE SEQUENCE [LARGE SCALE GENOMIC DNA]</scope>
    <source>
        <strain evidence="5 6">HTCC2506</strain>
    </source>
</reference>
<dbReference type="Gene3D" id="1.10.10.10">
    <property type="entry name" value="Winged helix-like DNA-binding domain superfamily/Winged helix DNA-binding domain"/>
    <property type="match status" value="1"/>
</dbReference>
<keyword evidence="2" id="KW-0238">DNA-binding</keyword>
<feature type="domain" description="HTH gntR-type" evidence="4">
    <location>
        <begin position="6"/>
        <end position="73"/>
    </location>
</feature>
<evidence type="ECO:0000256" key="1">
    <source>
        <dbReference type="ARBA" id="ARBA00023015"/>
    </source>
</evidence>
<dbReference type="GO" id="GO:0003700">
    <property type="term" value="F:DNA-binding transcription factor activity"/>
    <property type="evidence" value="ECO:0007669"/>
    <property type="project" value="InterPro"/>
</dbReference>